<organism evidence="3 4">
    <name type="scientific">Pristionchus mayeri</name>
    <dbReference type="NCBI Taxonomy" id="1317129"/>
    <lineage>
        <taxon>Eukaryota</taxon>
        <taxon>Metazoa</taxon>
        <taxon>Ecdysozoa</taxon>
        <taxon>Nematoda</taxon>
        <taxon>Chromadorea</taxon>
        <taxon>Rhabditida</taxon>
        <taxon>Rhabditina</taxon>
        <taxon>Diplogasteromorpha</taxon>
        <taxon>Diplogasteroidea</taxon>
        <taxon>Neodiplogasteridae</taxon>
        <taxon>Pristionchus</taxon>
    </lineage>
</organism>
<keyword evidence="4" id="KW-1185">Reference proteome</keyword>
<evidence type="ECO:0000313" key="3">
    <source>
        <dbReference type="EMBL" id="GMR61787.1"/>
    </source>
</evidence>
<feature type="region of interest" description="Disordered" evidence="2">
    <location>
        <begin position="241"/>
        <end position="270"/>
    </location>
</feature>
<gene>
    <name evidence="3" type="ORF">PMAYCL1PPCAC_31982</name>
</gene>
<feature type="region of interest" description="Disordered" evidence="2">
    <location>
        <begin position="181"/>
        <end position="218"/>
    </location>
</feature>
<accession>A0AAN5DFW9</accession>
<evidence type="ECO:0000256" key="2">
    <source>
        <dbReference type="SAM" id="MobiDB-lite"/>
    </source>
</evidence>
<keyword evidence="1" id="KW-0175">Coiled coil</keyword>
<dbReference type="AlphaFoldDB" id="A0AAN5DFW9"/>
<feature type="compositionally biased region" description="Pro residues" evidence="2">
    <location>
        <begin position="253"/>
        <end position="263"/>
    </location>
</feature>
<evidence type="ECO:0000313" key="4">
    <source>
        <dbReference type="Proteomes" id="UP001328107"/>
    </source>
</evidence>
<feature type="non-terminal residue" evidence="3">
    <location>
        <position position="1"/>
    </location>
</feature>
<name>A0AAN5DFW9_9BILA</name>
<proteinExistence type="predicted"/>
<dbReference type="Proteomes" id="UP001328107">
    <property type="component" value="Unassembled WGS sequence"/>
</dbReference>
<feature type="coiled-coil region" evidence="1">
    <location>
        <begin position="109"/>
        <end position="157"/>
    </location>
</feature>
<dbReference type="EMBL" id="BTRK01000006">
    <property type="protein sequence ID" value="GMR61787.1"/>
    <property type="molecule type" value="Genomic_DNA"/>
</dbReference>
<protein>
    <submittedName>
        <fullName evidence="3">Uncharacterized protein</fullName>
    </submittedName>
</protein>
<sequence length="386" mass="42505">LAQPGSSMAGVNPAATAAATSSTAQTSPFHLGAMIWYKRAGDADKRCEITEEQAQIWYENGGILPSDRLSFDKGATWESMIVLRRRNGIVFPFLPKSTNGEGRPGFGSIEAAREFVAKQRAEVESLERLAEELTLQVEQEEKKIAQMLEMEKAINAKRTSRQTKYTTIEGRMFQITARLEKESKASKNPATKPVQDAPPSRSRECTPSGASSSAGKMVAQGFLIDRDTSPESQDRNWKIEPQLGSGEEVAPEDPGPVPEPTPEVRPASAGSSRILVARPPIFPMLQPSTMPNDYDAPGMFNMLRDKVRNGIREESKQATINTFDPPPTCSFCADAQPLTNLESFIDHVLSQQHLDKIAQSGGKISVTQFFFWLEILDKGYTSRQPV</sequence>
<evidence type="ECO:0000256" key="1">
    <source>
        <dbReference type="SAM" id="Coils"/>
    </source>
</evidence>
<reference evidence="4" key="1">
    <citation type="submission" date="2022-10" db="EMBL/GenBank/DDBJ databases">
        <title>Genome assembly of Pristionchus species.</title>
        <authorList>
            <person name="Yoshida K."/>
            <person name="Sommer R.J."/>
        </authorList>
    </citation>
    <scope>NUCLEOTIDE SEQUENCE [LARGE SCALE GENOMIC DNA]</scope>
    <source>
        <strain evidence="4">RS5460</strain>
    </source>
</reference>
<comment type="caution">
    <text evidence="3">The sequence shown here is derived from an EMBL/GenBank/DDBJ whole genome shotgun (WGS) entry which is preliminary data.</text>
</comment>